<gene>
    <name evidence="7" type="ORF">I4J89_34945</name>
</gene>
<dbReference type="Pfam" id="PF00664">
    <property type="entry name" value="ABC_membrane"/>
    <property type="match status" value="1"/>
</dbReference>
<keyword evidence="4 5" id="KW-0472">Membrane</keyword>
<sequence>MTGANVGLGRWLRELARPWTGRLLLIAVAVLGAALLDVVPPLIARYVIDERITVGRTDGLAAAAALYLAAVAAAHLLTAAYGYAAVTIAQHTLAGLRHRLFAHLLALPASYHDQVPTGDSISRCTADVEAIDDLFSTTGTRLLGETVRLLTAVAAMLVLSPALTLLAVLIVPLLIPLTSYLRRRVRAAERDARSAVGTLNIHLQETLGNAETIRAFGAHSYFTERFRQALLGWLGTVNRSTAFNAFYAPGVSMLAAVITAALLWIGARGTTETTGITVGTLTAFVLLFARFFTPLIALGDEWQKVQAALAGAERVFAVLDTPAVRSRSSSCAAPARDRGSRFVTSASATTRANRCCKG</sequence>
<dbReference type="InterPro" id="IPR039421">
    <property type="entry name" value="Type_1_exporter"/>
</dbReference>
<dbReference type="Proteomes" id="UP000598146">
    <property type="component" value="Unassembled WGS sequence"/>
</dbReference>
<evidence type="ECO:0000256" key="2">
    <source>
        <dbReference type="ARBA" id="ARBA00022692"/>
    </source>
</evidence>
<evidence type="ECO:0000256" key="3">
    <source>
        <dbReference type="ARBA" id="ARBA00022989"/>
    </source>
</evidence>
<evidence type="ECO:0000259" key="6">
    <source>
        <dbReference type="PROSITE" id="PS50929"/>
    </source>
</evidence>
<dbReference type="CDD" id="cd18544">
    <property type="entry name" value="ABC_6TM_TmrA_like"/>
    <property type="match status" value="1"/>
</dbReference>
<feature type="transmembrane region" description="Helical" evidence="5">
    <location>
        <begin position="60"/>
        <end position="84"/>
    </location>
</feature>
<dbReference type="GO" id="GO:0005524">
    <property type="term" value="F:ATP binding"/>
    <property type="evidence" value="ECO:0007669"/>
    <property type="project" value="UniProtKB-KW"/>
</dbReference>
<name>A0A931CER7_9ACTN</name>
<dbReference type="InterPro" id="IPR011527">
    <property type="entry name" value="ABC1_TM_dom"/>
</dbReference>
<dbReference type="PROSITE" id="PS50929">
    <property type="entry name" value="ABC_TM1F"/>
    <property type="match status" value="1"/>
</dbReference>
<feature type="domain" description="ABC transmembrane type-1" evidence="6">
    <location>
        <begin position="24"/>
        <end position="307"/>
    </location>
</feature>
<evidence type="ECO:0000313" key="7">
    <source>
        <dbReference type="EMBL" id="MBG0566657.1"/>
    </source>
</evidence>
<dbReference type="RefSeq" id="WP_196418432.1">
    <property type="nucleotide sequence ID" value="NZ_JADQTO010000022.1"/>
</dbReference>
<reference evidence="7" key="1">
    <citation type="submission" date="2020-11" db="EMBL/GenBank/DDBJ databases">
        <title>Isolation and identification of active actinomycetes.</title>
        <authorList>
            <person name="Sun X."/>
        </authorList>
    </citation>
    <scope>NUCLEOTIDE SEQUENCE</scope>
    <source>
        <strain evidence="7">NEAU-A11</strain>
    </source>
</reference>
<dbReference type="AlphaFoldDB" id="A0A931CER7"/>
<comment type="caution">
    <text evidence="7">The sequence shown here is derived from an EMBL/GenBank/DDBJ whole genome shotgun (WGS) entry which is preliminary data.</text>
</comment>
<keyword evidence="7" id="KW-0547">Nucleotide-binding</keyword>
<organism evidence="7 8">
    <name type="scientific">Actinoplanes aureus</name>
    <dbReference type="NCBI Taxonomy" id="2792083"/>
    <lineage>
        <taxon>Bacteria</taxon>
        <taxon>Bacillati</taxon>
        <taxon>Actinomycetota</taxon>
        <taxon>Actinomycetes</taxon>
        <taxon>Micromonosporales</taxon>
        <taxon>Micromonosporaceae</taxon>
        <taxon>Actinoplanes</taxon>
    </lineage>
</organism>
<dbReference type="SUPFAM" id="SSF90123">
    <property type="entry name" value="ABC transporter transmembrane region"/>
    <property type="match status" value="1"/>
</dbReference>
<keyword evidence="8" id="KW-1185">Reference proteome</keyword>
<feature type="transmembrane region" description="Helical" evidence="5">
    <location>
        <begin position="149"/>
        <end position="175"/>
    </location>
</feature>
<evidence type="ECO:0000313" key="8">
    <source>
        <dbReference type="Proteomes" id="UP000598146"/>
    </source>
</evidence>
<evidence type="ECO:0000256" key="1">
    <source>
        <dbReference type="ARBA" id="ARBA00004651"/>
    </source>
</evidence>
<proteinExistence type="predicted"/>
<keyword evidence="3 5" id="KW-1133">Transmembrane helix</keyword>
<keyword evidence="2 5" id="KW-0812">Transmembrane</keyword>
<feature type="transmembrane region" description="Helical" evidence="5">
    <location>
        <begin position="246"/>
        <end position="267"/>
    </location>
</feature>
<dbReference type="GO" id="GO:0015421">
    <property type="term" value="F:ABC-type oligopeptide transporter activity"/>
    <property type="evidence" value="ECO:0007669"/>
    <property type="project" value="TreeGrafter"/>
</dbReference>
<dbReference type="EMBL" id="JADQTO010000022">
    <property type="protein sequence ID" value="MBG0566657.1"/>
    <property type="molecule type" value="Genomic_DNA"/>
</dbReference>
<dbReference type="Gene3D" id="1.20.1560.10">
    <property type="entry name" value="ABC transporter type 1, transmembrane domain"/>
    <property type="match status" value="1"/>
</dbReference>
<comment type="subcellular location">
    <subcellularLocation>
        <location evidence="1">Cell membrane</location>
        <topology evidence="1">Multi-pass membrane protein</topology>
    </subcellularLocation>
</comment>
<evidence type="ECO:0000256" key="4">
    <source>
        <dbReference type="ARBA" id="ARBA00023136"/>
    </source>
</evidence>
<feature type="transmembrane region" description="Helical" evidence="5">
    <location>
        <begin position="273"/>
        <end position="292"/>
    </location>
</feature>
<evidence type="ECO:0000256" key="5">
    <source>
        <dbReference type="SAM" id="Phobius"/>
    </source>
</evidence>
<keyword evidence="7" id="KW-0067">ATP-binding</keyword>
<dbReference type="PANTHER" id="PTHR43394:SF1">
    <property type="entry name" value="ATP-BINDING CASSETTE SUB-FAMILY B MEMBER 10, MITOCHONDRIAL"/>
    <property type="match status" value="1"/>
</dbReference>
<accession>A0A931CER7</accession>
<feature type="transmembrane region" description="Helical" evidence="5">
    <location>
        <begin position="23"/>
        <end position="48"/>
    </location>
</feature>
<dbReference type="InterPro" id="IPR036640">
    <property type="entry name" value="ABC1_TM_sf"/>
</dbReference>
<dbReference type="PANTHER" id="PTHR43394">
    <property type="entry name" value="ATP-DEPENDENT PERMEASE MDL1, MITOCHONDRIAL"/>
    <property type="match status" value="1"/>
</dbReference>
<protein>
    <submittedName>
        <fullName evidence="7">ABC transporter ATP-binding protein</fullName>
    </submittedName>
</protein>
<dbReference type="GO" id="GO:0005886">
    <property type="term" value="C:plasma membrane"/>
    <property type="evidence" value="ECO:0007669"/>
    <property type="project" value="UniProtKB-SubCell"/>
</dbReference>